<dbReference type="InterPro" id="IPR010982">
    <property type="entry name" value="Lambda_DNA-bd_dom_sf"/>
</dbReference>
<proteinExistence type="inferred from homology"/>
<sequence>MAAIGDALRTLRLARGFTGEHLAELIGVAQPTVNRYEMNERVPDEETLGKLAEALGVTEDFLQHAGSLRGAMAVDAHMRRRASARAKEWRQLEARLNELRMRLSFLFEQVSLHADQIVPTFDPVDVSAADAARLTRMQWRIPVGPIRNLTGWIEAAGCVVIVEDFGTARVDGLSQWVGDHPVVLLNERAPADRRRWTLAHELGHLCLHSEYIGTSPEDEANGFAAEFLMPEEIIRPQLRNLTTGRLADLKRQWGTSMQALVERAHQLRTITATERTSLYKKFSRLGWRVREPVSEELPLEVPHLTENVATTLQSKGFSEQEVAKMAGYRDVSLNTIICAEWPRLRAL</sequence>
<dbReference type="RefSeq" id="WP_184781378.1">
    <property type="nucleotide sequence ID" value="NZ_JACHMG010000001.1"/>
</dbReference>
<evidence type="ECO:0000313" key="3">
    <source>
        <dbReference type="EMBL" id="MBB4686526.1"/>
    </source>
</evidence>
<dbReference type="Gene3D" id="1.10.260.40">
    <property type="entry name" value="lambda repressor-like DNA-binding domains"/>
    <property type="match status" value="1"/>
</dbReference>
<dbReference type="SUPFAM" id="SSF47413">
    <property type="entry name" value="lambda repressor-like DNA-binding domains"/>
    <property type="match status" value="1"/>
</dbReference>
<keyword evidence="4" id="KW-1185">Reference proteome</keyword>
<comment type="caution">
    <text evidence="3">The sequence shown here is derived from an EMBL/GenBank/DDBJ whole genome shotgun (WGS) entry which is preliminary data.</text>
</comment>
<organism evidence="3 4">
    <name type="scientific">Amycolatopsis jiangsuensis</name>
    <dbReference type="NCBI Taxonomy" id="1181879"/>
    <lineage>
        <taxon>Bacteria</taxon>
        <taxon>Bacillati</taxon>
        <taxon>Actinomycetota</taxon>
        <taxon>Actinomycetes</taxon>
        <taxon>Pseudonocardiales</taxon>
        <taxon>Pseudonocardiaceae</taxon>
        <taxon>Amycolatopsis</taxon>
    </lineage>
</organism>
<dbReference type="Pfam" id="PF01381">
    <property type="entry name" value="HTH_3"/>
    <property type="match status" value="1"/>
</dbReference>
<dbReference type="Proteomes" id="UP000581769">
    <property type="component" value="Unassembled WGS sequence"/>
</dbReference>
<dbReference type="InterPro" id="IPR001387">
    <property type="entry name" value="Cro/C1-type_HTH"/>
</dbReference>
<dbReference type="InterPro" id="IPR010359">
    <property type="entry name" value="IrrE_HExxH"/>
</dbReference>
<dbReference type="PROSITE" id="PS50943">
    <property type="entry name" value="HTH_CROC1"/>
    <property type="match status" value="1"/>
</dbReference>
<protein>
    <submittedName>
        <fullName evidence="3">Zn-dependent peptidase ImmA (M78 family)</fullName>
    </submittedName>
</protein>
<dbReference type="CDD" id="cd00093">
    <property type="entry name" value="HTH_XRE"/>
    <property type="match status" value="1"/>
</dbReference>
<name>A0A840IVF9_9PSEU</name>
<dbReference type="Gene3D" id="1.10.10.2910">
    <property type="match status" value="1"/>
</dbReference>
<dbReference type="PANTHER" id="PTHR43236">
    <property type="entry name" value="ANTITOXIN HIGA1"/>
    <property type="match status" value="1"/>
</dbReference>
<dbReference type="InterPro" id="IPR052345">
    <property type="entry name" value="Rad_response_metalloprotease"/>
</dbReference>
<accession>A0A840IVF9</accession>
<dbReference type="GO" id="GO:0003677">
    <property type="term" value="F:DNA binding"/>
    <property type="evidence" value="ECO:0007669"/>
    <property type="project" value="InterPro"/>
</dbReference>
<dbReference type="EMBL" id="JACHMG010000001">
    <property type="protein sequence ID" value="MBB4686526.1"/>
    <property type="molecule type" value="Genomic_DNA"/>
</dbReference>
<gene>
    <name evidence="3" type="ORF">BJY18_004011</name>
</gene>
<dbReference type="Pfam" id="PF06114">
    <property type="entry name" value="Peptidase_M78"/>
    <property type="match status" value="1"/>
</dbReference>
<comment type="similarity">
    <text evidence="1">Belongs to the short-chain fatty acyl-CoA assimilation regulator (ScfR) family.</text>
</comment>
<dbReference type="PANTHER" id="PTHR43236:SF1">
    <property type="entry name" value="BLL7220 PROTEIN"/>
    <property type="match status" value="1"/>
</dbReference>
<dbReference type="SMART" id="SM00530">
    <property type="entry name" value="HTH_XRE"/>
    <property type="match status" value="1"/>
</dbReference>
<evidence type="ECO:0000256" key="1">
    <source>
        <dbReference type="ARBA" id="ARBA00007227"/>
    </source>
</evidence>
<reference evidence="3 4" key="1">
    <citation type="submission" date="2020-08" db="EMBL/GenBank/DDBJ databases">
        <title>Sequencing the genomes of 1000 actinobacteria strains.</title>
        <authorList>
            <person name="Klenk H.-P."/>
        </authorList>
    </citation>
    <scope>NUCLEOTIDE SEQUENCE [LARGE SCALE GENOMIC DNA]</scope>
    <source>
        <strain evidence="3 4">DSM 45859</strain>
    </source>
</reference>
<dbReference type="AlphaFoldDB" id="A0A840IVF9"/>
<evidence type="ECO:0000259" key="2">
    <source>
        <dbReference type="PROSITE" id="PS50943"/>
    </source>
</evidence>
<evidence type="ECO:0000313" key="4">
    <source>
        <dbReference type="Proteomes" id="UP000581769"/>
    </source>
</evidence>
<feature type="domain" description="HTH cro/C1-type" evidence="2">
    <location>
        <begin position="8"/>
        <end position="62"/>
    </location>
</feature>